<dbReference type="AlphaFoldDB" id="D7MG59"/>
<gene>
    <name evidence="1" type="ORF">ARALYDRAFT_658104</name>
</gene>
<keyword evidence="2" id="KW-1185">Reference proteome</keyword>
<evidence type="ECO:0000313" key="2">
    <source>
        <dbReference type="Proteomes" id="UP000008694"/>
    </source>
</evidence>
<sequence length="108" mass="12873">MYKVDDVLSYFGVENNDDKDNDPPEELTNYQAIAAKHEENARIAMSFPVNSHLCPNLNDFNHWTGAYHKIHVNWFHYEKGYRWMKRSEKDIYNQWLTNNPLGAIYTFD</sequence>
<dbReference type="Proteomes" id="UP000008694">
    <property type="component" value="Unassembled WGS sequence"/>
</dbReference>
<dbReference type="HOGENOM" id="CLU_2200544_0_0_1"/>
<reference evidence="2" key="1">
    <citation type="journal article" date="2011" name="Nat. Genet.">
        <title>The Arabidopsis lyrata genome sequence and the basis of rapid genome size change.</title>
        <authorList>
            <person name="Hu T.T."/>
            <person name="Pattyn P."/>
            <person name="Bakker E.G."/>
            <person name="Cao J."/>
            <person name="Cheng J.-F."/>
            <person name="Clark R.M."/>
            <person name="Fahlgren N."/>
            <person name="Fawcett J.A."/>
            <person name="Grimwood J."/>
            <person name="Gundlach H."/>
            <person name="Haberer G."/>
            <person name="Hollister J.D."/>
            <person name="Ossowski S."/>
            <person name="Ottilar R.P."/>
            <person name="Salamov A.A."/>
            <person name="Schneeberger K."/>
            <person name="Spannagl M."/>
            <person name="Wang X."/>
            <person name="Yang L."/>
            <person name="Nasrallah M.E."/>
            <person name="Bergelson J."/>
            <person name="Carrington J.C."/>
            <person name="Gaut B.S."/>
            <person name="Schmutz J."/>
            <person name="Mayer K.F.X."/>
            <person name="Van de Peer Y."/>
            <person name="Grigoriev I.V."/>
            <person name="Nordborg M."/>
            <person name="Weigel D."/>
            <person name="Guo Y.-L."/>
        </authorList>
    </citation>
    <scope>NUCLEOTIDE SEQUENCE [LARGE SCALE GENOMIC DNA]</scope>
    <source>
        <strain evidence="2">cv. MN47</strain>
    </source>
</reference>
<evidence type="ECO:0000313" key="1">
    <source>
        <dbReference type="EMBL" id="EFH44162.1"/>
    </source>
</evidence>
<dbReference type="EMBL" id="GL348719">
    <property type="protein sequence ID" value="EFH44162.1"/>
    <property type="molecule type" value="Genomic_DNA"/>
</dbReference>
<accession>D7MG59</accession>
<proteinExistence type="predicted"/>
<name>D7MG59_ARALL</name>
<dbReference type="Gramene" id="Al_scaffold_0007_2159">
    <property type="protein sequence ID" value="Al_scaffold_0007_2159"/>
    <property type="gene ID" value="Al_scaffold_0007_2159"/>
</dbReference>
<organism evidence="2">
    <name type="scientific">Arabidopsis lyrata subsp. lyrata</name>
    <name type="common">Lyre-leaved rock-cress</name>
    <dbReference type="NCBI Taxonomy" id="81972"/>
    <lineage>
        <taxon>Eukaryota</taxon>
        <taxon>Viridiplantae</taxon>
        <taxon>Streptophyta</taxon>
        <taxon>Embryophyta</taxon>
        <taxon>Tracheophyta</taxon>
        <taxon>Spermatophyta</taxon>
        <taxon>Magnoliopsida</taxon>
        <taxon>eudicotyledons</taxon>
        <taxon>Gunneridae</taxon>
        <taxon>Pentapetalae</taxon>
        <taxon>rosids</taxon>
        <taxon>malvids</taxon>
        <taxon>Brassicales</taxon>
        <taxon>Brassicaceae</taxon>
        <taxon>Camelineae</taxon>
        <taxon>Arabidopsis</taxon>
    </lineage>
</organism>
<protein>
    <submittedName>
        <fullName evidence="1">Predicted protein</fullName>
    </submittedName>
</protein>